<feature type="repeat" description="WD" evidence="5">
    <location>
        <begin position="1026"/>
        <end position="1067"/>
    </location>
</feature>
<dbReference type="InterPro" id="IPR000719">
    <property type="entry name" value="Prot_kinase_dom"/>
</dbReference>
<dbReference type="InterPro" id="IPR036322">
    <property type="entry name" value="WD40_repeat_dom_sf"/>
</dbReference>
<feature type="repeat" description="WD" evidence="5">
    <location>
        <begin position="925"/>
        <end position="957"/>
    </location>
</feature>
<dbReference type="CDD" id="cd00200">
    <property type="entry name" value="WD40"/>
    <property type="match status" value="3"/>
</dbReference>
<evidence type="ECO:0000256" key="7">
    <source>
        <dbReference type="SAM" id="MobiDB-lite"/>
    </source>
</evidence>
<evidence type="ECO:0000313" key="10">
    <source>
        <dbReference type="Proteomes" id="UP000318478"/>
    </source>
</evidence>
<feature type="repeat" description="WD" evidence="5">
    <location>
        <begin position="1199"/>
        <end position="1230"/>
    </location>
</feature>
<evidence type="ECO:0000256" key="4">
    <source>
        <dbReference type="ARBA" id="ARBA00022840"/>
    </source>
</evidence>
<dbReference type="GO" id="GO:0004674">
    <property type="term" value="F:protein serine/threonine kinase activity"/>
    <property type="evidence" value="ECO:0007669"/>
    <property type="project" value="UniProtKB-EC"/>
</dbReference>
<dbReference type="EMBL" id="SJPO01000003">
    <property type="protein sequence ID" value="TWT77631.1"/>
    <property type="molecule type" value="Genomic_DNA"/>
</dbReference>
<feature type="repeat" description="WD" evidence="5">
    <location>
        <begin position="1116"/>
        <end position="1157"/>
    </location>
</feature>
<keyword evidence="3 6" id="KW-0547">Nucleotide-binding</keyword>
<dbReference type="PROSITE" id="PS00108">
    <property type="entry name" value="PROTEIN_KINASE_ST"/>
    <property type="match status" value="1"/>
</dbReference>
<dbReference type="Pfam" id="PF00400">
    <property type="entry name" value="WD40"/>
    <property type="match status" value="18"/>
</dbReference>
<feature type="compositionally biased region" description="Acidic residues" evidence="7">
    <location>
        <begin position="54"/>
        <end position="64"/>
    </location>
</feature>
<dbReference type="InterPro" id="IPR015943">
    <property type="entry name" value="WD40/YVTN_repeat-like_dom_sf"/>
</dbReference>
<dbReference type="Gene3D" id="1.10.510.10">
    <property type="entry name" value="Transferase(Phosphotransferase) domain 1"/>
    <property type="match status" value="1"/>
</dbReference>
<dbReference type="PRINTS" id="PR00320">
    <property type="entry name" value="GPROTEINBRPT"/>
</dbReference>
<dbReference type="InterPro" id="IPR001680">
    <property type="entry name" value="WD40_rpt"/>
</dbReference>
<evidence type="ECO:0000256" key="3">
    <source>
        <dbReference type="ARBA" id="ARBA00022741"/>
    </source>
</evidence>
<keyword evidence="2" id="KW-0677">Repeat</keyword>
<feature type="domain" description="Protein kinase" evidence="8">
    <location>
        <begin position="224"/>
        <end position="483"/>
    </location>
</feature>
<dbReference type="InterPro" id="IPR050349">
    <property type="entry name" value="WD_LIS1/nudF_dynein_reg"/>
</dbReference>
<keyword evidence="9" id="KW-0418">Kinase</keyword>
<keyword evidence="1 5" id="KW-0853">WD repeat</keyword>
<dbReference type="InterPro" id="IPR019775">
    <property type="entry name" value="WD40_repeat_CS"/>
</dbReference>
<dbReference type="SMART" id="SM00320">
    <property type="entry name" value="WD40"/>
    <property type="match status" value="19"/>
</dbReference>
<dbReference type="Gene3D" id="3.30.200.20">
    <property type="entry name" value="Phosphorylase Kinase, domain 1"/>
    <property type="match status" value="1"/>
</dbReference>
<dbReference type="PROSITE" id="PS50011">
    <property type="entry name" value="PROTEIN_KINASE_DOM"/>
    <property type="match status" value="1"/>
</dbReference>
<evidence type="ECO:0000256" key="5">
    <source>
        <dbReference type="PROSITE-ProRule" id="PRU00221"/>
    </source>
</evidence>
<sequence>MQRCHACQHELDQPQIDAGRCAACGAAVPASLRVRPPQDDPQATVDSAESFELIVDDQDAPADDDAQKTIDLSSSDTHPTVNIRPKNPTIADRGDATVEFDSLSLDAGPASNPTVQGTPGGGAGEGATVEGAGGRSTHPMHGDFTIDFGGEDPDLSAHMSSEWGLSVAPGFKQNQTLRQSGTVNEFISKNTRSTLQVKNRSLRLKVDESEGEMTPLVPGEVPDYELLDMIGQGGMGVVYAATQSSIARTVAVKMFKPGAKVTNEQRDKFISEAVVTGELDHPNIVPIYDMGASEEGALFYSMKRVKGTPWDDVLTKRSLDENLNILMRVADAVAFAHAGGVVHRDLKPENVMLGDYGEVLVMDWGLARVTKAFRNASAIYQADSLGGTPAYMAPEMARGPIENIDPRSDVYLLGAILYEIITGRAPHSGRDVMQCLMAAANNKIDDIEQTGELVDIAMQAMQTRPEDRYQTVKDLQAAIQQYQSHSESLLLTDNARQHLEQAHESSDYQYYARALYGFQEAITLWPENDKAVDFLERTRLDYAGAALASEDFDLGVSLLSGDTPEQEKLLLALERGKLERDARQRRLTFFKRLAAAALVAILLGGTFFTVALRRERNEAVTQRARAEEKKQEAEAAKVVADEKRAEAVTAKEAEAKQREEAERARADAERSAEAERLAAEEARVQRAAAEQAQKLEEAAKIAEEYEAYVARIGLAASKIDENAFDSAREILAECPPTLRNWEWGRLNYLCGLSPRHFDSTGPVEAVAYSPDGRLIASGDWGGRLIVRDAASGEEQLSERLAQYVHSVAFSPDGKQLAAGCSDGVIHLLDVSSGKRQRTLRGSEQGVLSVRFSPDGGRLVTAGYDSRVRLWDLNNGAKLQELQDHSWWVWSAGFSPDASQLVTASQDGKSIVYQWDGAKYAVLTVFDQHEGPVYAAAFSPDGQRVATAGYDNSVCLWSPAAVQAADLASRVDGDAPQAEVDFTRLTGHRGPVRGVVFSADGRTLLSASYDNSLRLWDADDHHALKTLRGHGSGVMTCALAPGGKWAASGGQDQQVRLWDIDGYEESRILRGRVMNDHADAVLSARFSHDGSRVITASRDRSSKLWDSANGKLLTTFQEGHEYLASSAVLFDAGRRMATSAGDSSVRVWDVGAGSELFSLRPTGRAGTLAVSTDGEWIATGGPDNQARLWPAIDGAEPVVLSGHVEEVTAAAIADGASLAATGDNRGVIRVWRRDGENWLPGPVLKGHSRAITGLSFVGDRLISSSGDNTCGQWDVTAGQEDRRLVLKHPDWVNSLDVSPDGRLAITTCEDGRVRVWRLGDASVVAEHRAGESTRGAAYTRAGFSPDGRLALLTSPAARVVEVWPWLDGQPRPALRAGQQLKQLWAAEFAGDAGRVLTIGGNDAQLWDVGARQPIVSFSPHGAVSSASLSPDGRLAATGSWDNSVKLWSTETGRSVRKLEHAHQGYVNSVMFSPVSNDQLLTASDDGAAILWDLSGEQPQRRVLRGHAGRVLQAVYSSDGRQVLTAGADKTARLWSRDGAEVKVFRGHDWAVLACAISPDGRHVVTGSQDNTAIVWSVASGEQVATLSGHTASVTSVAFSADGRRVLTGSQDRAAKLWDAQSGKEILTLGGHTREVTSVAFSPDGRSALTASRDGAAMLWLAEPWNGQPVAASVR</sequence>
<dbReference type="PROSITE" id="PS50082">
    <property type="entry name" value="WD_REPEATS_2"/>
    <property type="match status" value="16"/>
</dbReference>
<dbReference type="OrthoDB" id="9765809at2"/>
<keyword evidence="4 6" id="KW-0067">ATP-binding</keyword>
<gene>
    <name evidence="9" type="primary">pknD_1</name>
    <name evidence="9" type="ORF">Pla123a_14270</name>
</gene>
<feature type="repeat" description="WD" evidence="5">
    <location>
        <begin position="839"/>
        <end position="880"/>
    </location>
</feature>
<dbReference type="Pfam" id="PF00069">
    <property type="entry name" value="Pkinase"/>
    <property type="match status" value="1"/>
</dbReference>
<proteinExistence type="predicted"/>
<dbReference type="CDD" id="cd14014">
    <property type="entry name" value="STKc_PknB_like"/>
    <property type="match status" value="1"/>
</dbReference>
<dbReference type="PROSITE" id="PS50294">
    <property type="entry name" value="WD_REPEATS_REGION"/>
    <property type="match status" value="13"/>
</dbReference>
<feature type="repeat" description="WD" evidence="5">
    <location>
        <begin position="1073"/>
        <end position="1114"/>
    </location>
</feature>
<keyword evidence="9" id="KW-0808">Transferase</keyword>
<dbReference type="EC" id="2.7.11.1" evidence="9"/>
<dbReference type="PROSITE" id="PS00107">
    <property type="entry name" value="PROTEIN_KINASE_ATP"/>
    <property type="match status" value="1"/>
</dbReference>
<protein>
    <submittedName>
        <fullName evidence="9">Serine/threonine-protein kinase PknD</fullName>
        <ecNumber evidence="9">2.7.11.1</ecNumber>
    </submittedName>
</protein>
<organism evidence="9 10">
    <name type="scientific">Posidoniimonas polymericola</name>
    <dbReference type="NCBI Taxonomy" id="2528002"/>
    <lineage>
        <taxon>Bacteria</taxon>
        <taxon>Pseudomonadati</taxon>
        <taxon>Planctomycetota</taxon>
        <taxon>Planctomycetia</taxon>
        <taxon>Pirellulales</taxon>
        <taxon>Lacipirellulaceae</taxon>
        <taxon>Posidoniimonas</taxon>
    </lineage>
</organism>
<feature type="repeat" description="WD" evidence="5">
    <location>
        <begin position="1243"/>
        <end position="1282"/>
    </location>
</feature>
<feature type="region of interest" description="Disordered" evidence="7">
    <location>
        <begin position="649"/>
        <end position="674"/>
    </location>
</feature>
<feature type="repeat" description="WD" evidence="5">
    <location>
        <begin position="1543"/>
        <end position="1584"/>
    </location>
</feature>
<dbReference type="GO" id="GO:0005524">
    <property type="term" value="F:ATP binding"/>
    <property type="evidence" value="ECO:0007669"/>
    <property type="project" value="UniProtKB-UniRule"/>
</dbReference>
<feature type="repeat" description="WD" evidence="5">
    <location>
        <begin position="1627"/>
        <end position="1658"/>
    </location>
</feature>
<dbReference type="SUPFAM" id="SSF56112">
    <property type="entry name" value="Protein kinase-like (PK-like)"/>
    <property type="match status" value="1"/>
</dbReference>
<dbReference type="PROSITE" id="PS00678">
    <property type="entry name" value="WD_REPEATS_1"/>
    <property type="match status" value="5"/>
</dbReference>
<dbReference type="SMART" id="SM00220">
    <property type="entry name" value="S_TKc"/>
    <property type="match status" value="1"/>
</dbReference>
<feature type="binding site" evidence="6">
    <location>
        <position position="253"/>
    </location>
    <ligand>
        <name>ATP</name>
        <dbReference type="ChEBI" id="CHEBI:30616"/>
    </ligand>
</feature>
<dbReference type="Proteomes" id="UP000318478">
    <property type="component" value="Unassembled WGS sequence"/>
</dbReference>
<name>A0A5C5YRQ3_9BACT</name>
<feature type="compositionally biased region" description="Polar residues" evidence="7">
    <location>
        <begin position="70"/>
        <end position="80"/>
    </location>
</feature>
<evidence type="ECO:0000256" key="6">
    <source>
        <dbReference type="PROSITE-ProRule" id="PRU10141"/>
    </source>
</evidence>
<keyword evidence="10" id="KW-1185">Reference proteome</keyword>
<dbReference type="Gene3D" id="2.130.10.10">
    <property type="entry name" value="YVTN repeat-like/Quinoprotein amine dehydrogenase"/>
    <property type="match status" value="7"/>
</dbReference>
<dbReference type="InterPro" id="IPR008271">
    <property type="entry name" value="Ser/Thr_kinase_AS"/>
</dbReference>
<evidence type="ECO:0000259" key="8">
    <source>
        <dbReference type="PROSITE" id="PS50011"/>
    </source>
</evidence>
<dbReference type="InterPro" id="IPR017441">
    <property type="entry name" value="Protein_kinase_ATP_BS"/>
</dbReference>
<reference evidence="9 10" key="1">
    <citation type="submission" date="2019-02" db="EMBL/GenBank/DDBJ databases">
        <title>Deep-cultivation of Planctomycetes and their phenomic and genomic characterization uncovers novel biology.</title>
        <authorList>
            <person name="Wiegand S."/>
            <person name="Jogler M."/>
            <person name="Boedeker C."/>
            <person name="Pinto D."/>
            <person name="Vollmers J."/>
            <person name="Rivas-Marin E."/>
            <person name="Kohn T."/>
            <person name="Peeters S.H."/>
            <person name="Heuer A."/>
            <person name="Rast P."/>
            <person name="Oberbeckmann S."/>
            <person name="Bunk B."/>
            <person name="Jeske O."/>
            <person name="Meyerdierks A."/>
            <person name="Storesund J.E."/>
            <person name="Kallscheuer N."/>
            <person name="Luecker S."/>
            <person name="Lage O.M."/>
            <person name="Pohl T."/>
            <person name="Merkel B.J."/>
            <person name="Hornburger P."/>
            <person name="Mueller R.-W."/>
            <person name="Bruemmer F."/>
            <person name="Labrenz M."/>
            <person name="Spormann A.M."/>
            <person name="Op Den Camp H."/>
            <person name="Overmann J."/>
            <person name="Amann R."/>
            <person name="Jetten M.S.M."/>
            <person name="Mascher T."/>
            <person name="Medema M.H."/>
            <person name="Devos D.P."/>
            <person name="Kaster A.-K."/>
            <person name="Ovreas L."/>
            <person name="Rohde M."/>
            <person name="Galperin M.Y."/>
            <person name="Jogler C."/>
        </authorList>
    </citation>
    <scope>NUCLEOTIDE SEQUENCE [LARGE SCALE GENOMIC DNA]</scope>
    <source>
        <strain evidence="9 10">Pla123a</strain>
    </source>
</reference>
<feature type="repeat" description="WD" evidence="5">
    <location>
        <begin position="984"/>
        <end position="1025"/>
    </location>
</feature>
<feature type="repeat" description="WD" evidence="5">
    <location>
        <begin position="804"/>
        <end position="838"/>
    </location>
</feature>
<feature type="repeat" description="WD" evidence="5">
    <location>
        <begin position="1502"/>
        <end position="1534"/>
    </location>
</feature>
<feature type="repeat" description="WD" evidence="5">
    <location>
        <begin position="1585"/>
        <end position="1626"/>
    </location>
</feature>
<feature type="region of interest" description="Disordered" evidence="7">
    <location>
        <begin position="33"/>
        <end position="92"/>
    </location>
</feature>
<feature type="region of interest" description="Disordered" evidence="7">
    <location>
        <begin position="105"/>
        <end position="137"/>
    </location>
</feature>
<feature type="repeat" description="WD" evidence="5">
    <location>
        <begin position="1284"/>
        <end position="1325"/>
    </location>
</feature>
<evidence type="ECO:0000256" key="1">
    <source>
        <dbReference type="ARBA" id="ARBA00022574"/>
    </source>
</evidence>
<evidence type="ECO:0000313" key="9">
    <source>
        <dbReference type="EMBL" id="TWT77631.1"/>
    </source>
</evidence>
<accession>A0A5C5YRQ3</accession>
<feature type="repeat" description="WD" evidence="5">
    <location>
        <begin position="1422"/>
        <end position="1456"/>
    </location>
</feature>
<dbReference type="InterPro" id="IPR011009">
    <property type="entry name" value="Kinase-like_dom_sf"/>
</dbReference>
<comment type="caution">
    <text evidence="9">The sequence shown here is derived from an EMBL/GenBank/DDBJ whole genome shotgun (WGS) entry which is preliminary data.</text>
</comment>
<dbReference type="InterPro" id="IPR011047">
    <property type="entry name" value="Quinoprotein_ADH-like_sf"/>
</dbReference>
<dbReference type="SUPFAM" id="SSF50978">
    <property type="entry name" value="WD40 repeat-like"/>
    <property type="match status" value="2"/>
</dbReference>
<dbReference type="InterPro" id="IPR020472">
    <property type="entry name" value="WD40_PAC1"/>
</dbReference>
<feature type="repeat" description="WD" evidence="5">
    <location>
        <begin position="1458"/>
        <end position="1500"/>
    </location>
</feature>
<dbReference type="SUPFAM" id="SSF50998">
    <property type="entry name" value="Quinoprotein alcohol dehydrogenase-like"/>
    <property type="match status" value="1"/>
</dbReference>
<dbReference type="PANTHER" id="PTHR44129">
    <property type="entry name" value="WD REPEAT-CONTAINING PROTEIN POP1"/>
    <property type="match status" value="1"/>
</dbReference>
<evidence type="ECO:0000256" key="2">
    <source>
        <dbReference type="ARBA" id="ARBA00022737"/>
    </source>
</evidence>
<dbReference type="RefSeq" id="WP_146585312.1">
    <property type="nucleotide sequence ID" value="NZ_SJPO01000003.1"/>
</dbReference>